<dbReference type="Proteomes" id="UP000280960">
    <property type="component" value="Chromosome"/>
</dbReference>
<feature type="domain" description="DUF58" evidence="1">
    <location>
        <begin position="183"/>
        <end position="349"/>
    </location>
</feature>
<protein>
    <submittedName>
        <fullName evidence="2">DUF58 domain-containing protein</fullName>
    </submittedName>
</protein>
<accession>A0A3G2R2T5</accession>
<dbReference type="InterPro" id="IPR002881">
    <property type="entry name" value="DUF58"/>
</dbReference>
<dbReference type="KEGG" id="bacg:D2962_02485"/>
<dbReference type="EMBL" id="CP033169">
    <property type="protein sequence ID" value="AYO29621.1"/>
    <property type="molecule type" value="Genomic_DNA"/>
</dbReference>
<evidence type="ECO:0000259" key="1">
    <source>
        <dbReference type="Pfam" id="PF01882"/>
    </source>
</evidence>
<proteinExistence type="predicted"/>
<sequence length="389" mass="44305">MLGVLILISILLAVGVSLLWGRCSFAGLNFSHRLSRECAFFGERLEYSQEITNNKLLPQPWLMVETEVPSDVGFLKGRPSAHYKVKKRMLSALFSAMWYEKITKKYPILCENRGYYFFGPTRILSGDIFGFVKISMINNVLVKLVVYPRILDVKTESGENYSPAGSLVKKSFVFKDSYNVSGTRDYVPGDSIKSIDWKASARTARLIVREYDASFNRKAAVFLNINTYQFPWEGIDVNLLELSIMTAASVVNKAVSEGFDVMFLSNARVMSEDMDTELTTCIPYGRGISHLKVILESLARMHPFSMIALEDVMLKAYSRLKRDEKIICITPYLSERMTELLKFMALKGIDITLILTGNKDNNVKAFERIKTYRIAGEGNWREMEEIRLV</sequence>
<evidence type="ECO:0000313" key="3">
    <source>
        <dbReference type="Proteomes" id="UP000280960"/>
    </source>
</evidence>
<reference evidence="2 3" key="1">
    <citation type="submission" date="2018-10" db="EMBL/GenBank/DDBJ databases">
        <authorList>
            <person name="Zhang X."/>
        </authorList>
    </citation>
    <scope>NUCLEOTIDE SEQUENCE [LARGE SCALE GENOMIC DNA]</scope>
    <source>
        <strain evidence="2 3">SK-G1</strain>
    </source>
</reference>
<dbReference type="PANTHER" id="PTHR34351">
    <property type="entry name" value="SLR1927 PROTEIN-RELATED"/>
    <property type="match status" value="1"/>
</dbReference>
<dbReference type="RefSeq" id="WP_122014014.1">
    <property type="nucleotide sequence ID" value="NZ_CP033169.1"/>
</dbReference>
<gene>
    <name evidence="2" type="ORF">D2962_02485</name>
</gene>
<dbReference type="AlphaFoldDB" id="A0A3G2R2T5"/>
<dbReference type="PANTHER" id="PTHR34351:SF2">
    <property type="entry name" value="DUF58 DOMAIN-CONTAINING PROTEIN"/>
    <property type="match status" value="1"/>
</dbReference>
<organism evidence="2 3">
    <name type="scientific">Biomaibacter acetigenes</name>
    <dbReference type="NCBI Taxonomy" id="2316383"/>
    <lineage>
        <taxon>Bacteria</taxon>
        <taxon>Bacillati</taxon>
        <taxon>Bacillota</taxon>
        <taxon>Clostridia</taxon>
        <taxon>Thermosediminibacterales</taxon>
        <taxon>Tepidanaerobacteraceae</taxon>
        <taxon>Biomaibacter</taxon>
    </lineage>
</organism>
<evidence type="ECO:0000313" key="2">
    <source>
        <dbReference type="EMBL" id="AYO29621.1"/>
    </source>
</evidence>
<dbReference type="Pfam" id="PF01882">
    <property type="entry name" value="DUF58"/>
    <property type="match status" value="1"/>
</dbReference>
<name>A0A3G2R2T5_9FIRM</name>
<keyword evidence="3" id="KW-1185">Reference proteome</keyword>